<feature type="region of interest" description="Disordered" evidence="2">
    <location>
        <begin position="283"/>
        <end position="330"/>
    </location>
</feature>
<dbReference type="Proteomes" id="UP000305067">
    <property type="component" value="Unassembled WGS sequence"/>
</dbReference>
<feature type="region of interest" description="Disordered" evidence="2">
    <location>
        <begin position="128"/>
        <end position="153"/>
    </location>
</feature>
<evidence type="ECO:0000313" key="4">
    <source>
        <dbReference type="Proteomes" id="UP000305067"/>
    </source>
</evidence>
<organism evidence="3 4">
    <name type="scientific">Pterulicium gracile</name>
    <dbReference type="NCBI Taxonomy" id="1884261"/>
    <lineage>
        <taxon>Eukaryota</taxon>
        <taxon>Fungi</taxon>
        <taxon>Dikarya</taxon>
        <taxon>Basidiomycota</taxon>
        <taxon>Agaricomycotina</taxon>
        <taxon>Agaricomycetes</taxon>
        <taxon>Agaricomycetidae</taxon>
        <taxon>Agaricales</taxon>
        <taxon>Pleurotineae</taxon>
        <taxon>Pterulaceae</taxon>
        <taxon>Pterulicium</taxon>
    </lineage>
</organism>
<name>A0A5C3QPG4_9AGAR</name>
<feature type="compositionally biased region" description="Basic and acidic residues" evidence="2">
    <location>
        <begin position="710"/>
        <end position="742"/>
    </location>
</feature>
<evidence type="ECO:0000313" key="3">
    <source>
        <dbReference type="EMBL" id="TFL03732.1"/>
    </source>
</evidence>
<evidence type="ECO:0000256" key="1">
    <source>
        <dbReference type="SAM" id="Coils"/>
    </source>
</evidence>
<feature type="compositionally biased region" description="Polar residues" evidence="2">
    <location>
        <begin position="538"/>
        <end position="551"/>
    </location>
</feature>
<feature type="compositionally biased region" description="Low complexity" evidence="2">
    <location>
        <begin position="1"/>
        <end position="22"/>
    </location>
</feature>
<keyword evidence="4" id="KW-1185">Reference proteome</keyword>
<feature type="region of interest" description="Disordered" evidence="2">
    <location>
        <begin position="1"/>
        <end position="43"/>
    </location>
</feature>
<feature type="compositionally biased region" description="Basic and acidic residues" evidence="2">
    <location>
        <begin position="668"/>
        <end position="687"/>
    </location>
</feature>
<feature type="compositionally biased region" description="Basic and acidic residues" evidence="2">
    <location>
        <begin position="615"/>
        <end position="645"/>
    </location>
</feature>
<feature type="region of interest" description="Disordered" evidence="2">
    <location>
        <begin position="486"/>
        <end position="562"/>
    </location>
</feature>
<feature type="region of interest" description="Disordered" evidence="2">
    <location>
        <begin position="357"/>
        <end position="470"/>
    </location>
</feature>
<dbReference type="EMBL" id="ML178820">
    <property type="protein sequence ID" value="TFL03732.1"/>
    <property type="molecule type" value="Genomic_DNA"/>
</dbReference>
<feature type="compositionally biased region" description="Basic residues" evidence="2">
    <location>
        <begin position="367"/>
        <end position="377"/>
    </location>
</feature>
<evidence type="ECO:0000256" key="2">
    <source>
        <dbReference type="SAM" id="MobiDB-lite"/>
    </source>
</evidence>
<reference evidence="3 4" key="1">
    <citation type="journal article" date="2019" name="Nat. Ecol. Evol.">
        <title>Megaphylogeny resolves global patterns of mushroom evolution.</title>
        <authorList>
            <person name="Varga T."/>
            <person name="Krizsan K."/>
            <person name="Foldi C."/>
            <person name="Dima B."/>
            <person name="Sanchez-Garcia M."/>
            <person name="Sanchez-Ramirez S."/>
            <person name="Szollosi G.J."/>
            <person name="Szarkandi J.G."/>
            <person name="Papp V."/>
            <person name="Albert L."/>
            <person name="Andreopoulos W."/>
            <person name="Angelini C."/>
            <person name="Antonin V."/>
            <person name="Barry K.W."/>
            <person name="Bougher N.L."/>
            <person name="Buchanan P."/>
            <person name="Buyck B."/>
            <person name="Bense V."/>
            <person name="Catcheside P."/>
            <person name="Chovatia M."/>
            <person name="Cooper J."/>
            <person name="Damon W."/>
            <person name="Desjardin D."/>
            <person name="Finy P."/>
            <person name="Geml J."/>
            <person name="Haridas S."/>
            <person name="Hughes K."/>
            <person name="Justo A."/>
            <person name="Karasinski D."/>
            <person name="Kautmanova I."/>
            <person name="Kiss B."/>
            <person name="Kocsube S."/>
            <person name="Kotiranta H."/>
            <person name="LaButti K.M."/>
            <person name="Lechner B.E."/>
            <person name="Liimatainen K."/>
            <person name="Lipzen A."/>
            <person name="Lukacs Z."/>
            <person name="Mihaltcheva S."/>
            <person name="Morgado L.N."/>
            <person name="Niskanen T."/>
            <person name="Noordeloos M.E."/>
            <person name="Ohm R.A."/>
            <person name="Ortiz-Santana B."/>
            <person name="Ovrebo C."/>
            <person name="Racz N."/>
            <person name="Riley R."/>
            <person name="Savchenko A."/>
            <person name="Shiryaev A."/>
            <person name="Soop K."/>
            <person name="Spirin V."/>
            <person name="Szebenyi C."/>
            <person name="Tomsovsky M."/>
            <person name="Tulloss R.E."/>
            <person name="Uehling J."/>
            <person name="Grigoriev I.V."/>
            <person name="Vagvolgyi C."/>
            <person name="Papp T."/>
            <person name="Martin F.M."/>
            <person name="Miettinen O."/>
            <person name="Hibbett D.S."/>
            <person name="Nagy L.G."/>
        </authorList>
    </citation>
    <scope>NUCLEOTIDE SEQUENCE [LARGE SCALE GENOMIC DNA]</scope>
    <source>
        <strain evidence="3 4">CBS 309.79</strain>
    </source>
</reference>
<dbReference type="STRING" id="1884261.A0A5C3QPG4"/>
<feature type="compositionally biased region" description="Acidic residues" evidence="2">
    <location>
        <begin position="760"/>
        <end position="769"/>
    </location>
</feature>
<feature type="region of interest" description="Disordered" evidence="2">
    <location>
        <begin position="581"/>
        <end position="769"/>
    </location>
</feature>
<protein>
    <submittedName>
        <fullName evidence="3">Uncharacterized protein</fullName>
    </submittedName>
</protein>
<feature type="compositionally biased region" description="Acidic residues" evidence="2">
    <location>
        <begin position="691"/>
        <end position="704"/>
    </location>
</feature>
<accession>A0A5C3QPG4</accession>
<feature type="coiled-coil region" evidence="1">
    <location>
        <begin position="165"/>
        <end position="192"/>
    </location>
</feature>
<proteinExistence type="predicted"/>
<dbReference type="OrthoDB" id="2555515at2759"/>
<sequence length="769" mass="84985">MSSSPPRTTSPHPSAAPSTSTKSNRRVQPQRTRRGGIGVGSSDVDLTLLDTIKRKNDNEPIEPARRGLYLTTDHSQYDSAMATKAENNASGSGEHDALLGEKYFEKPEVILSCRAQADIQMPVHRMMQDKDRVGGKLRPRDDGKAADTRDSTYEKVHKQFETFEKRNKAREKEKLTHEHHKLKQRMEQLRSIDSASFMSLPPDAFVPWRQIVVLMDEEEEEKQQHHLNGFGNGHGHIEGERRRDVLLEAATGLEERYRTLLPPPHKVRKLDHPTNAPVVVRASSPTASSIGGNPDEASGSTLPERARSSSRAVSEKLTMKLPAKSKGAARAKTKHLALATPPTPSAIFMAVNTPSSMSLSASAPVPQKKKKIGRPKKVPPSDLPNGALSRGATPDQGRPKAPSHSRRSSAHPDHLPSEASSTALTPLPPTPTPLTDDRDPAMSSFPPIPTSGIRGGVSSQHDDDEMDLDQKYDMVLDQKHHDMHMQIDPEEEKDELLVSESGDPFATHPETISAAPKKPPKKPRKQQDGQLVIAAKGSQHNARAGSRQSRNVFGYSLPANTNEDPIEYALLGELEQMCKEREFTWGPGTRAPGDPGTPDSLVGGEGGSGDEEDGGREKDEDRQEDEERVRQKDEERQSEKGERPVPHLVEAGDSMHVEDQVVENEMFEDGKVHEDVGKAQQERREQTTSDMDLDGDTTEEESEPGAERQVLTRERAEEVAEDKRRAEQVADERKRPDLKEAEELPTIVTLPQSEFTMDGGDGEDELEKE</sequence>
<keyword evidence="1" id="KW-0175">Coiled coil</keyword>
<dbReference type="AlphaFoldDB" id="A0A5C3QPG4"/>
<gene>
    <name evidence="3" type="ORF">BDV98DRAFT_398121</name>
</gene>